<evidence type="ECO:0000256" key="1">
    <source>
        <dbReference type="SAM" id="MobiDB-lite"/>
    </source>
</evidence>
<protein>
    <submittedName>
        <fullName evidence="2">O-methyltransferase</fullName>
    </submittedName>
</protein>
<feature type="region of interest" description="Disordered" evidence="1">
    <location>
        <begin position="164"/>
        <end position="191"/>
    </location>
</feature>
<evidence type="ECO:0000313" key="2">
    <source>
        <dbReference type="EMBL" id="BBE09753.1"/>
    </source>
</evidence>
<keyword evidence="2" id="KW-0489">Methyltransferase</keyword>
<keyword evidence="2" id="KW-0808">Transferase</keyword>
<feature type="region of interest" description="Disordered" evidence="1">
    <location>
        <begin position="1"/>
        <end position="69"/>
    </location>
</feature>
<sequence>MRHISKNPSPTYPQQSVSSAGETPSRSGNLRRARSPSPLGSSTLAKRRRGEAEEAQKSNSGGFDRARFDEGDAGIDNLVTHKITTDMNFLTIDDSNSCFAEAFEATYPSYEGDWRLSSDFFPLGILCDLESQERLEEREENQSDSAEDALTDLPIAHADDSLADEGCEMSSEGEPEANHARPSSGVWESLPGQTRMRINHKALQSFIKTESPDLSMRICKLREKYIEKYGEESCPNSRVFASGLQKLKAKQVGKHPNQPKLRRKYINADRGALQNFIKAVSPDLSMSAEKLRDAYIKTYGKELCPGLAGFSRVLGTLRDEWTRENPNQPKLWQQHINVDHDAIQNFIKTTSPDLTMSLKQLHDKYKKTYGEESCPSQGVFYTDLQKLRDKWVKENPGKLKPWEVHTKVRNLSKQCHQI</sequence>
<gene>
    <name evidence="2" type="ORF">MCB1EB_1592</name>
</gene>
<accession>A0A2Z6EWB9</accession>
<reference evidence="2 3" key="1">
    <citation type="journal article" date="2018" name="Microbes Environ.">
        <title>Comparative Genomic Insights into Endofungal Lifestyles of Two Bacterial Endosymbionts, Mycoavidus cysteinexigens and Burkholderia rhizoxinica.</title>
        <authorList>
            <person name="Sharmin D."/>
            <person name="Guo Y."/>
            <person name="Nishizawa T."/>
            <person name="Ohshima S."/>
            <person name="Sato Y."/>
            <person name="Takashima Y."/>
            <person name="Narisawa K."/>
            <person name="Ohta H."/>
        </authorList>
    </citation>
    <scope>NUCLEOTIDE SEQUENCE [LARGE SCALE GENOMIC DNA]</scope>
    <source>
        <strain evidence="2 3">B1-EB</strain>
    </source>
</reference>
<feature type="compositionally biased region" description="Polar residues" evidence="1">
    <location>
        <begin position="1"/>
        <end position="28"/>
    </location>
</feature>
<dbReference type="KEGG" id="mcys:MCB1EB_1592"/>
<dbReference type="AlphaFoldDB" id="A0A2Z6EWB9"/>
<proteinExistence type="predicted"/>
<dbReference type="Proteomes" id="UP000282597">
    <property type="component" value="Chromosome"/>
</dbReference>
<keyword evidence="3" id="KW-1185">Reference proteome</keyword>
<evidence type="ECO:0000313" key="3">
    <source>
        <dbReference type="Proteomes" id="UP000282597"/>
    </source>
</evidence>
<name>A0A2Z6EWB9_9BURK</name>
<dbReference type="GO" id="GO:0008168">
    <property type="term" value="F:methyltransferase activity"/>
    <property type="evidence" value="ECO:0007669"/>
    <property type="project" value="UniProtKB-KW"/>
</dbReference>
<dbReference type="EMBL" id="AP018150">
    <property type="protein sequence ID" value="BBE09753.1"/>
    <property type="molecule type" value="Genomic_DNA"/>
</dbReference>
<dbReference type="RefSeq" id="WP_126353989.1">
    <property type="nucleotide sequence ID" value="NZ_AP018150.1"/>
</dbReference>
<dbReference type="GO" id="GO:0032259">
    <property type="term" value="P:methylation"/>
    <property type="evidence" value="ECO:0007669"/>
    <property type="project" value="UniProtKB-KW"/>
</dbReference>
<organism evidence="2 3">
    <name type="scientific">Mycoavidus cysteinexigens</name>
    <dbReference type="NCBI Taxonomy" id="1553431"/>
    <lineage>
        <taxon>Bacteria</taxon>
        <taxon>Pseudomonadati</taxon>
        <taxon>Pseudomonadota</taxon>
        <taxon>Betaproteobacteria</taxon>
        <taxon>Burkholderiales</taxon>
        <taxon>Burkholderiaceae</taxon>
        <taxon>Mycoavidus</taxon>
    </lineage>
</organism>
<feature type="compositionally biased region" description="Acidic residues" evidence="1">
    <location>
        <begin position="164"/>
        <end position="175"/>
    </location>
</feature>